<gene>
    <name evidence="1" type="ORF">TCM_003436</name>
</gene>
<dbReference type="Gramene" id="EOX94147">
    <property type="protein sequence ID" value="EOX94147"/>
    <property type="gene ID" value="TCM_003436"/>
</dbReference>
<protein>
    <submittedName>
        <fullName evidence="1">Uncharacterized protein</fullName>
    </submittedName>
</protein>
<evidence type="ECO:0000313" key="1">
    <source>
        <dbReference type="EMBL" id="EOX94147.1"/>
    </source>
</evidence>
<organism evidence="1 2">
    <name type="scientific">Theobroma cacao</name>
    <name type="common">Cacao</name>
    <name type="synonym">Cocoa</name>
    <dbReference type="NCBI Taxonomy" id="3641"/>
    <lineage>
        <taxon>Eukaryota</taxon>
        <taxon>Viridiplantae</taxon>
        <taxon>Streptophyta</taxon>
        <taxon>Embryophyta</taxon>
        <taxon>Tracheophyta</taxon>
        <taxon>Spermatophyta</taxon>
        <taxon>Magnoliopsida</taxon>
        <taxon>eudicotyledons</taxon>
        <taxon>Gunneridae</taxon>
        <taxon>Pentapetalae</taxon>
        <taxon>rosids</taxon>
        <taxon>malvids</taxon>
        <taxon>Malvales</taxon>
        <taxon>Malvaceae</taxon>
        <taxon>Byttnerioideae</taxon>
        <taxon>Theobroma</taxon>
    </lineage>
</organism>
<reference evidence="1 2" key="1">
    <citation type="journal article" date="2013" name="Genome Biol.">
        <title>The genome sequence of the most widely cultivated cacao type and its use to identify candidate genes regulating pod color.</title>
        <authorList>
            <person name="Motamayor J.C."/>
            <person name="Mockaitis K."/>
            <person name="Schmutz J."/>
            <person name="Haiminen N."/>
            <person name="Iii D.L."/>
            <person name="Cornejo O."/>
            <person name="Findley S.D."/>
            <person name="Zheng P."/>
            <person name="Utro F."/>
            <person name="Royaert S."/>
            <person name="Saski C."/>
            <person name="Jenkins J."/>
            <person name="Podicheti R."/>
            <person name="Zhao M."/>
            <person name="Scheffler B.E."/>
            <person name="Stack J.C."/>
            <person name="Feltus F.A."/>
            <person name="Mustiga G.M."/>
            <person name="Amores F."/>
            <person name="Phillips W."/>
            <person name="Marelli J.P."/>
            <person name="May G.D."/>
            <person name="Shapiro H."/>
            <person name="Ma J."/>
            <person name="Bustamante C.D."/>
            <person name="Schnell R.J."/>
            <person name="Main D."/>
            <person name="Gilbert D."/>
            <person name="Parida L."/>
            <person name="Kuhn D.N."/>
        </authorList>
    </citation>
    <scope>NUCLEOTIDE SEQUENCE [LARGE SCALE GENOMIC DNA]</scope>
    <source>
        <strain evidence="2">cv. Matina 1-6</strain>
    </source>
</reference>
<sequence length="209" mass="23471">MAYDFLKNLACAKIILILGYQGYLVLGLSQSNSPRLLKSNVRINHIFILKTQPFLDVSGVHHHEVVRHDMNSIHISGDTVRASLIEPVASLHHGGFLSSPPWLPLFITVASFLPFLSKSITKNLIFSPFLLPFSALKSADFQLNFQQQNSSILAAQAVQFSAQIGSKQLQFFCIIFLHKLATTSSNFFAQFFCTNWQQTAPIFYIQNQP</sequence>
<dbReference type="Proteomes" id="UP000026915">
    <property type="component" value="Chromosome 1"/>
</dbReference>
<keyword evidence="2" id="KW-1185">Reference proteome</keyword>
<proteinExistence type="predicted"/>
<dbReference type="EMBL" id="CM001879">
    <property type="protein sequence ID" value="EOX94147.1"/>
    <property type="molecule type" value="Genomic_DNA"/>
</dbReference>
<dbReference type="HOGENOM" id="CLU_1317454_0_0_1"/>
<dbReference type="InParanoid" id="A0A061DP24"/>
<dbReference type="AlphaFoldDB" id="A0A061DP24"/>
<evidence type="ECO:0000313" key="2">
    <source>
        <dbReference type="Proteomes" id="UP000026915"/>
    </source>
</evidence>
<accession>A0A061DP24</accession>
<name>A0A061DP24_THECC</name>